<reference evidence="13" key="1">
    <citation type="submission" date="2021-02" db="EMBL/GenBank/DDBJ databases">
        <title>Natronogracilivirga saccharolytica gen. nov. sp. nov. a new anaerobic, haloalkiliphilic carbohydrate-fermenting bacterium from soda lake and proposing of Cyclonatronumiaceae fam. nov. in the phylum Balneolaeota.</title>
        <authorList>
            <person name="Zhilina T.N."/>
            <person name="Sorokin D.Y."/>
            <person name="Zavarzina D.G."/>
            <person name="Toshchakov S.V."/>
            <person name="Kublanov I.V."/>
        </authorList>
    </citation>
    <scope>NUCLEOTIDE SEQUENCE</scope>
    <source>
        <strain evidence="13">Z-1702</strain>
    </source>
</reference>
<dbReference type="RefSeq" id="WP_210511823.1">
    <property type="nucleotide sequence ID" value="NZ_JAFIDN010000006.1"/>
</dbReference>
<accession>A0A8J7RMH3</accession>
<keyword evidence="14" id="KW-1185">Reference proteome</keyword>
<feature type="compositionally biased region" description="Basic and acidic residues" evidence="9">
    <location>
        <begin position="442"/>
        <end position="454"/>
    </location>
</feature>
<evidence type="ECO:0000256" key="7">
    <source>
        <dbReference type="ARBA" id="ARBA00023027"/>
    </source>
</evidence>
<dbReference type="Pfam" id="PF22366">
    <property type="entry name" value="NDH2_C"/>
    <property type="match status" value="1"/>
</dbReference>
<feature type="domain" description="External alternative NADH-ubiquinone oxidoreductase-like C-terminal" evidence="12">
    <location>
        <begin position="358"/>
        <end position="414"/>
    </location>
</feature>
<keyword evidence="10" id="KW-0472">Membrane</keyword>
<dbReference type="InterPro" id="IPR054585">
    <property type="entry name" value="NDH2-like_C"/>
</dbReference>
<keyword evidence="7" id="KW-0520">NAD</keyword>
<comment type="caution">
    <text evidence="13">The sequence shown here is derived from an EMBL/GenBank/DDBJ whole genome shotgun (WGS) entry which is preliminary data.</text>
</comment>
<dbReference type="PRINTS" id="PR00368">
    <property type="entry name" value="FADPNR"/>
</dbReference>
<dbReference type="EMBL" id="JAFIDN010000006">
    <property type="protein sequence ID" value="MBP3192783.1"/>
    <property type="molecule type" value="Genomic_DNA"/>
</dbReference>
<evidence type="ECO:0000256" key="4">
    <source>
        <dbReference type="ARBA" id="ARBA00022827"/>
    </source>
</evidence>
<comment type="catalytic activity">
    <reaction evidence="8">
        <text>a quinone + NADH + H(+) = a quinol + NAD(+)</text>
        <dbReference type="Rhea" id="RHEA:46160"/>
        <dbReference type="ChEBI" id="CHEBI:15378"/>
        <dbReference type="ChEBI" id="CHEBI:24646"/>
        <dbReference type="ChEBI" id="CHEBI:57540"/>
        <dbReference type="ChEBI" id="CHEBI:57945"/>
        <dbReference type="ChEBI" id="CHEBI:132124"/>
        <dbReference type="EC" id="1.6.5.9"/>
    </reaction>
</comment>
<evidence type="ECO:0000259" key="12">
    <source>
        <dbReference type="Pfam" id="PF22366"/>
    </source>
</evidence>
<dbReference type="Proteomes" id="UP000673975">
    <property type="component" value="Unassembled WGS sequence"/>
</dbReference>
<keyword evidence="10" id="KW-1133">Transmembrane helix</keyword>
<dbReference type="PANTHER" id="PTHR43706:SF47">
    <property type="entry name" value="EXTERNAL NADH-UBIQUINONE OXIDOREDUCTASE 1, MITOCHONDRIAL-RELATED"/>
    <property type="match status" value="1"/>
</dbReference>
<dbReference type="Gene3D" id="3.50.50.100">
    <property type="match status" value="1"/>
</dbReference>
<evidence type="ECO:0000259" key="11">
    <source>
        <dbReference type="Pfam" id="PF07992"/>
    </source>
</evidence>
<sequence>MHTQDKEKRKRIIVVGAGFGGLKAVQKLKKKQVDITLIDKTNHHLFQPLLYQVATAALAPGDIAIPARTIFKNDRNVNVLMGEVTRVDKERKVVRMDKDQELSFDYLVLAPGARHSYFGNDHWEEKAPGLKTLSDALDIRENILLSFEKAEREHNEQRRKKYETFVVVGGGPTGVEVAGAIAEIASRAVREDYRNADPGLLEIHLVEGQSRILGMYDETLGERAVRDLERMGVTVWLNSMVTGIDDDGVAVRVAGEDKLRNIATDNVIWAAGNAASPLLRTLDVPLEKDGRLHVDQDLSVPGHPSVFVIGDAAMHIDSEGRETPGIAPGAIQQGEHAARNIISDLKGGSREPFSYFDKGSMATIGRAKAVAEIGGQKFSGFFAWILWSLVHVFFLIGFRNRFRVMGEWVWYYITFRGGSQLITRKKIGESELRGSSKAQSSSREEKQAEELHLN</sequence>
<feature type="region of interest" description="Disordered" evidence="9">
    <location>
        <begin position="429"/>
        <end position="454"/>
    </location>
</feature>
<dbReference type="PANTHER" id="PTHR43706">
    <property type="entry name" value="NADH DEHYDROGENASE"/>
    <property type="match status" value="1"/>
</dbReference>
<dbReference type="GO" id="GO:0050136">
    <property type="term" value="F:NADH dehydrogenase (quinone) (non-electrogenic) activity"/>
    <property type="evidence" value="ECO:0007669"/>
    <property type="project" value="UniProtKB-EC"/>
</dbReference>
<dbReference type="InterPro" id="IPR036188">
    <property type="entry name" value="FAD/NAD-bd_sf"/>
</dbReference>
<evidence type="ECO:0000256" key="8">
    <source>
        <dbReference type="ARBA" id="ARBA00047599"/>
    </source>
</evidence>
<evidence type="ECO:0000313" key="13">
    <source>
        <dbReference type="EMBL" id="MBP3192783.1"/>
    </source>
</evidence>
<evidence type="ECO:0000256" key="2">
    <source>
        <dbReference type="ARBA" id="ARBA00012637"/>
    </source>
</evidence>
<protein>
    <recommendedName>
        <fullName evidence="2">NADH:ubiquinone reductase (non-electrogenic)</fullName>
        <ecNumber evidence="2">1.6.5.9</ecNumber>
    </recommendedName>
</protein>
<dbReference type="InterPro" id="IPR023753">
    <property type="entry name" value="FAD/NAD-binding_dom"/>
</dbReference>
<feature type="domain" description="FAD/NAD(P)-binding" evidence="11">
    <location>
        <begin position="11"/>
        <end position="334"/>
    </location>
</feature>
<organism evidence="13 14">
    <name type="scientific">Natronogracilivirga saccharolytica</name>
    <dbReference type="NCBI Taxonomy" id="2812953"/>
    <lineage>
        <taxon>Bacteria</taxon>
        <taxon>Pseudomonadati</taxon>
        <taxon>Balneolota</taxon>
        <taxon>Balneolia</taxon>
        <taxon>Balneolales</taxon>
        <taxon>Cyclonatronaceae</taxon>
        <taxon>Natronogracilivirga</taxon>
    </lineage>
</organism>
<keyword evidence="5" id="KW-0809">Transit peptide</keyword>
<dbReference type="Pfam" id="PF07992">
    <property type="entry name" value="Pyr_redox_2"/>
    <property type="match status" value="1"/>
</dbReference>
<gene>
    <name evidence="13" type="ORF">NATSA_08920</name>
</gene>
<keyword evidence="6" id="KW-0560">Oxidoreductase</keyword>
<dbReference type="EC" id="1.6.5.9" evidence="2"/>
<keyword evidence="3" id="KW-0285">Flavoprotein</keyword>
<evidence type="ECO:0000256" key="10">
    <source>
        <dbReference type="SAM" id="Phobius"/>
    </source>
</evidence>
<evidence type="ECO:0000256" key="3">
    <source>
        <dbReference type="ARBA" id="ARBA00022630"/>
    </source>
</evidence>
<feature type="transmembrane region" description="Helical" evidence="10">
    <location>
        <begin position="378"/>
        <end position="398"/>
    </location>
</feature>
<name>A0A8J7RMH3_9BACT</name>
<comment type="similarity">
    <text evidence="1">Belongs to the NADH dehydrogenase family.</text>
</comment>
<dbReference type="PRINTS" id="PR00411">
    <property type="entry name" value="PNDRDTASEI"/>
</dbReference>
<evidence type="ECO:0000256" key="1">
    <source>
        <dbReference type="ARBA" id="ARBA00005272"/>
    </source>
</evidence>
<proteinExistence type="inferred from homology"/>
<keyword evidence="10" id="KW-0812">Transmembrane</keyword>
<evidence type="ECO:0000313" key="14">
    <source>
        <dbReference type="Proteomes" id="UP000673975"/>
    </source>
</evidence>
<dbReference type="SUPFAM" id="SSF51905">
    <property type="entry name" value="FAD/NAD(P)-binding domain"/>
    <property type="match status" value="1"/>
</dbReference>
<evidence type="ECO:0000256" key="9">
    <source>
        <dbReference type="SAM" id="MobiDB-lite"/>
    </source>
</evidence>
<keyword evidence="4" id="KW-0274">FAD</keyword>
<evidence type="ECO:0000256" key="5">
    <source>
        <dbReference type="ARBA" id="ARBA00022946"/>
    </source>
</evidence>
<evidence type="ECO:0000256" key="6">
    <source>
        <dbReference type="ARBA" id="ARBA00023002"/>
    </source>
</evidence>
<dbReference type="AlphaFoldDB" id="A0A8J7RMH3"/>
<dbReference type="InterPro" id="IPR045024">
    <property type="entry name" value="NDH-2"/>
</dbReference>